<dbReference type="AlphaFoldDB" id="A0AA40K569"/>
<evidence type="ECO:0000313" key="2">
    <source>
        <dbReference type="Proteomes" id="UP001172155"/>
    </source>
</evidence>
<protein>
    <submittedName>
        <fullName evidence="1">Uncharacterized protein</fullName>
    </submittedName>
</protein>
<gene>
    <name evidence="1" type="ORF">B0T18DRAFT_410544</name>
</gene>
<proteinExistence type="predicted"/>
<keyword evidence="2" id="KW-1185">Reference proteome</keyword>
<organism evidence="1 2">
    <name type="scientific">Schizothecium vesticola</name>
    <dbReference type="NCBI Taxonomy" id="314040"/>
    <lineage>
        <taxon>Eukaryota</taxon>
        <taxon>Fungi</taxon>
        <taxon>Dikarya</taxon>
        <taxon>Ascomycota</taxon>
        <taxon>Pezizomycotina</taxon>
        <taxon>Sordariomycetes</taxon>
        <taxon>Sordariomycetidae</taxon>
        <taxon>Sordariales</taxon>
        <taxon>Schizotheciaceae</taxon>
        <taxon>Schizothecium</taxon>
    </lineage>
</organism>
<accession>A0AA40K569</accession>
<name>A0AA40K569_9PEZI</name>
<dbReference type="EMBL" id="JAUKUD010000004">
    <property type="protein sequence ID" value="KAK0745967.1"/>
    <property type="molecule type" value="Genomic_DNA"/>
</dbReference>
<reference evidence="1" key="1">
    <citation type="submission" date="2023-06" db="EMBL/GenBank/DDBJ databases">
        <title>Genome-scale phylogeny and comparative genomics of the fungal order Sordariales.</title>
        <authorList>
            <consortium name="Lawrence Berkeley National Laboratory"/>
            <person name="Hensen N."/>
            <person name="Bonometti L."/>
            <person name="Westerberg I."/>
            <person name="Brannstrom I.O."/>
            <person name="Guillou S."/>
            <person name="Cros-Aarteil S."/>
            <person name="Calhoun S."/>
            <person name="Haridas S."/>
            <person name="Kuo A."/>
            <person name="Mondo S."/>
            <person name="Pangilinan J."/>
            <person name="Riley R."/>
            <person name="LaButti K."/>
            <person name="Andreopoulos B."/>
            <person name="Lipzen A."/>
            <person name="Chen C."/>
            <person name="Yanf M."/>
            <person name="Daum C."/>
            <person name="Ng V."/>
            <person name="Clum A."/>
            <person name="Steindorff A."/>
            <person name="Ohm R."/>
            <person name="Martin F."/>
            <person name="Silar P."/>
            <person name="Natvig D."/>
            <person name="Lalanne C."/>
            <person name="Gautier V."/>
            <person name="Ament-velasquez S.L."/>
            <person name="Kruys A."/>
            <person name="Hutchinson M.I."/>
            <person name="Powell A.J."/>
            <person name="Barry K."/>
            <person name="Miller A.N."/>
            <person name="Grigoriev I.V."/>
            <person name="Debuchy R."/>
            <person name="Gladieux P."/>
            <person name="Thoren M.H."/>
            <person name="Johannesson H."/>
        </authorList>
    </citation>
    <scope>NUCLEOTIDE SEQUENCE</scope>
    <source>
        <strain evidence="1">SMH3187-1</strain>
    </source>
</reference>
<evidence type="ECO:0000313" key="1">
    <source>
        <dbReference type="EMBL" id="KAK0745967.1"/>
    </source>
</evidence>
<sequence>MTTASMAFIFSAFFLFLRGGKKSIRRILSPLVLSSRCYFVLASYEYYYNICMGNVRGQAKWVVFGGEEDGFGRHCWLFL</sequence>
<dbReference type="Proteomes" id="UP001172155">
    <property type="component" value="Unassembled WGS sequence"/>
</dbReference>
<comment type="caution">
    <text evidence="1">The sequence shown here is derived from an EMBL/GenBank/DDBJ whole genome shotgun (WGS) entry which is preliminary data.</text>
</comment>